<evidence type="ECO:0000256" key="14">
    <source>
        <dbReference type="SAM" id="MobiDB-lite"/>
    </source>
</evidence>
<dbReference type="InterPro" id="IPR003598">
    <property type="entry name" value="Ig_sub2"/>
</dbReference>
<evidence type="ECO:0000259" key="17">
    <source>
        <dbReference type="PROSITE" id="PS50835"/>
    </source>
</evidence>
<evidence type="ECO:0000256" key="6">
    <source>
        <dbReference type="ARBA" id="ARBA00022729"/>
    </source>
</evidence>
<dbReference type="InterPro" id="IPR013098">
    <property type="entry name" value="Ig_I-set"/>
</dbReference>
<evidence type="ECO:0000313" key="20">
    <source>
        <dbReference type="Proteomes" id="UP000694388"/>
    </source>
</evidence>
<feature type="domain" description="Fibronectin type-III" evidence="18">
    <location>
        <begin position="508"/>
        <end position="608"/>
    </location>
</feature>
<evidence type="ECO:0000256" key="16">
    <source>
        <dbReference type="SAM" id="SignalP"/>
    </source>
</evidence>
<dbReference type="PROSITE" id="PS50835">
    <property type="entry name" value="IG_LIKE"/>
    <property type="match status" value="3"/>
</dbReference>
<dbReference type="InterPro" id="IPR003599">
    <property type="entry name" value="Ig_sub"/>
</dbReference>
<dbReference type="Pfam" id="PF13927">
    <property type="entry name" value="Ig_3"/>
    <property type="match status" value="2"/>
</dbReference>
<dbReference type="FunFam" id="2.60.40.10:FF:000028">
    <property type="entry name" value="Neuronal cell adhesion molecule"/>
    <property type="match status" value="1"/>
</dbReference>
<protein>
    <submittedName>
        <fullName evidence="19">L1 cell adhesion molecule</fullName>
    </submittedName>
</protein>
<evidence type="ECO:0000256" key="13">
    <source>
        <dbReference type="ARBA" id="ARBA00023319"/>
    </source>
</evidence>
<evidence type="ECO:0000256" key="1">
    <source>
        <dbReference type="ARBA" id="ARBA00004236"/>
    </source>
</evidence>
<evidence type="ECO:0000256" key="4">
    <source>
        <dbReference type="ARBA" id="ARBA00022475"/>
    </source>
</evidence>
<evidence type="ECO:0000313" key="19">
    <source>
        <dbReference type="Ensembl" id="ENSEBUP00000002393.1"/>
    </source>
</evidence>
<dbReference type="PANTHER" id="PTHR44170">
    <property type="entry name" value="PROTEIN SIDEKICK"/>
    <property type="match status" value="1"/>
</dbReference>
<feature type="transmembrane region" description="Helical" evidence="15">
    <location>
        <begin position="349"/>
        <end position="366"/>
    </location>
</feature>
<organism evidence="19 20">
    <name type="scientific">Eptatretus burgeri</name>
    <name type="common">Inshore hagfish</name>
    <dbReference type="NCBI Taxonomy" id="7764"/>
    <lineage>
        <taxon>Eukaryota</taxon>
        <taxon>Metazoa</taxon>
        <taxon>Chordata</taxon>
        <taxon>Craniata</taxon>
        <taxon>Vertebrata</taxon>
        <taxon>Cyclostomata</taxon>
        <taxon>Myxini</taxon>
        <taxon>Myxiniformes</taxon>
        <taxon>Myxinidae</taxon>
        <taxon>Eptatretinae</taxon>
        <taxon>Eptatretus</taxon>
    </lineage>
</organism>
<evidence type="ECO:0000259" key="18">
    <source>
        <dbReference type="PROSITE" id="PS50853"/>
    </source>
</evidence>
<dbReference type="PROSITE" id="PS50853">
    <property type="entry name" value="FN3"/>
    <property type="match status" value="2"/>
</dbReference>
<keyword evidence="12" id="KW-0325">Glycoprotein</keyword>
<evidence type="ECO:0000256" key="9">
    <source>
        <dbReference type="ARBA" id="ARBA00022989"/>
    </source>
</evidence>
<reference evidence="19" key="1">
    <citation type="submission" date="2025-08" db="UniProtKB">
        <authorList>
            <consortium name="Ensembl"/>
        </authorList>
    </citation>
    <scope>IDENTIFICATION</scope>
</reference>
<dbReference type="InterPro" id="IPR013783">
    <property type="entry name" value="Ig-like_fold"/>
</dbReference>
<dbReference type="Gene3D" id="2.60.40.10">
    <property type="entry name" value="Immunoglobulins"/>
    <property type="match status" value="8"/>
</dbReference>
<feature type="transmembrane region" description="Helical" evidence="15">
    <location>
        <begin position="805"/>
        <end position="828"/>
    </location>
</feature>
<feature type="region of interest" description="Disordered" evidence="14">
    <location>
        <begin position="838"/>
        <end position="877"/>
    </location>
</feature>
<dbReference type="GO" id="GO:0098632">
    <property type="term" value="F:cell-cell adhesion mediator activity"/>
    <property type="evidence" value="ECO:0007669"/>
    <property type="project" value="TreeGrafter"/>
</dbReference>
<dbReference type="CDD" id="cd00063">
    <property type="entry name" value="FN3"/>
    <property type="match status" value="4"/>
</dbReference>
<feature type="domain" description="Ig-like" evidence="17">
    <location>
        <begin position="37"/>
        <end position="129"/>
    </location>
</feature>
<comment type="subcellular location">
    <subcellularLocation>
        <location evidence="1">Cell membrane</location>
    </subcellularLocation>
    <subcellularLocation>
        <location evidence="2">Membrane</location>
        <topology evidence="2">Single-pass type I membrane protein</topology>
    </subcellularLocation>
</comment>
<accession>A0A8C4NH49</accession>
<feature type="compositionally biased region" description="Basic and acidic residues" evidence="14">
    <location>
        <begin position="838"/>
        <end position="864"/>
    </location>
</feature>
<evidence type="ECO:0000256" key="10">
    <source>
        <dbReference type="ARBA" id="ARBA00023136"/>
    </source>
</evidence>
<evidence type="ECO:0000256" key="5">
    <source>
        <dbReference type="ARBA" id="ARBA00022692"/>
    </source>
</evidence>
<sequence>MKEPCRLPLLTICFVITLTKTSCLLFLCTHASGTTPPTITEQSPKDYILDPRDDIVIRCEGKGSPPPRFYWTKDGKDFRTESDPRIMIRDNSGTLRIRTPSGKRAQVYEGVYQCFASNVVGTALSQRITLRLSSTFLYIPLPFDAAGVLTRTYWSSSPILLLLLSSDSPLGNRAPTFLSPRGTRSNVMALRGSVLELECIAEGLPTPHIQWFKEGGEIPWSRAEIRNFNKTLRIANVTEADEGVMMCQASNFLSTAQHFTTVTVEAAPYWLVNPPQSQLVEPGQSTSIVCRVGGRPTSQIRWMRNGTPVEGTLIFLSQDVDRDTIEFHDLPEGSTGVYQCVASNRHGSLLANAFINVLVFLLLYVFGKSLSHAVSDTYPDAPRFVTEGHTLTVWNVTKDDQGTYQCNVSTELDHILAQASLSVYGDKFLIFILSLFHFLPVFVVEYEENMYEPRVWRKLNTVPGNVTSTELLLRPYINYCFRVKAVNEAGTGEPSWPSERLQTKATVPDRNPSEVKGEGSAPDNVVITWKPVHYLRRNGPDFGYRVFWHPFEVEEEDDAKWNMTFVTHPVFIIRKTTPFTPYRIAVQAVNSRGSAPEPEIIVGYSGEDVPLDAPDDVQVEVMNSTLVEVTWELVNTLSIRGHLKGYKVIYNRVEIQTKQNESPNIMSFPGPVTQGLLPNLRPYSVYSFTVHVYNGKYDGPPSITQLFRTPEGVPGPPEELQVVHESHDVVRVKWSPPLQHNGILIGYKLRYQLGEFVFFLCVCVSVCLSLLLCSSLSLLFCLKLWTQRRVWTHRHICPVIDIPQQTWFIGVMCAVALLILLLLVVCFIRRNRGGKYPVKEKENAHPDPESQPMKEETYSDDKKPFGGSRPSLDTDVQRGMSEDSLDEYGDHSQGLFNEDGSFIGQYGGRKEREGMESSTATSPMNPTNGPISFVFFNSFLFFVF</sequence>
<feature type="domain" description="Ig-like" evidence="17">
    <location>
        <begin position="268"/>
        <end position="422"/>
    </location>
</feature>
<dbReference type="SMART" id="SM00409">
    <property type="entry name" value="IG"/>
    <property type="match status" value="3"/>
</dbReference>
<dbReference type="SUPFAM" id="SSF48726">
    <property type="entry name" value="Immunoglobulin"/>
    <property type="match status" value="4"/>
</dbReference>
<dbReference type="AlphaFoldDB" id="A0A8C4NH49"/>
<reference evidence="19" key="2">
    <citation type="submission" date="2025-09" db="UniProtKB">
        <authorList>
            <consortium name="Ensembl"/>
        </authorList>
    </citation>
    <scope>IDENTIFICATION</scope>
</reference>
<keyword evidence="13" id="KW-0393">Immunoglobulin domain</keyword>
<dbReference type="Ensembl" id="ENSEBUT00000002746.1">
    <property type="protein sequence ID" value="ENSEBUP00000002393.1"/>
    <property type="gene ID" value="ENSEBUG00000001719.1"/>
</dbReference>
<keyword evidence="6 16" id="KW-0732">Signal</keyword>
<dbReference type="Proteomes" id="UP000694388">
    <property type="component" value="Unplaced"/>
</dbReference>
<dbReference type="Pfam" id="PF00041">
    <property type="entry name" value="fn3"/>
    <property type="match status" value="2"/>
</dbReference>
<dbReference type="InterPro" id="IPR007110">
    <property type="entry name" value="Ig-like_dom"/>
</dbReference>
<dbReference type="CDD" id="cd00096">
    <property type="entry name" value="Ig"/>
    <property type="match status" value="1"/>
</dbReference>
<keyword evidence="11" id="KW-1015">Disulfide bond</keyword>
<keyword evidence="9 15" id="KW-1133">Transmembrane helix</keyword>
<evidence type="ECO:0000256" key="8">
    <source>
        <dbReference type="ARBA" id="ARBA00022889"/>
    </source>
</evidence>
<dbReference type="SMART" id="SM00408">
    <property type="entry name" value="IGc2"/>
    <property type="match status" value="3"/>
</dbReference>
<dbReference type="SUPFAM" id="SSF49265">
    <property type="entry name" value="Fibronectin type III"/>
    <property type="match status" value="2"/>
</dbReference>
<dbReference type="GO" id="GO:0005886">
    <property type="term" value="C:plasma membrane"/>
    <property type="evidence" value="ECO:0007669"/>
    <property type="project" value="UniProtKB-SubCell"/>
</dbReference>
<keyword evidence="20" id="KW-1185">Reference proteome</keyword>
<evidence type="ECO:0000256" key="7">
    <source>
        <dbReference type="ARBA" id="ARBA00022737"/>
    </source>
</evidence>
<evidence type="ECO:0000256" key="12">
    <source>
        <dbReference type="ARBA" id="ARBA00023180"/>
    </source>
</evidence>
<feature type="signal peptide" evidence="16">
    <location>
        <begin position="1"/>
        <end position="23"/>
    </location>
</feature>
<dbReference type="Pfam" id="PF07679">
    <property type="entry name" value="I-set"/>
    <property type="match status" value="1"/>
</dbReference>
<evidence type="ECO:0000256" key="3">
    <source>
        <dbReference type="ARBA" id="ARBA00008588"/>
    </source>
</evidence>
<keyword evidence="5 15" id="KW-0812">Transmembrane</keyword>
<proteinExistence type="inferred from homology"/>
<dbReference type="FunFam" id="2.60.40.10:FF:000035">
    <property type="entry name" value="Contactin 1"/>
    <property type="match status" value="1"/>
</dbReference>
<keyword evidence="8" id="KW-0130">Cell adhesion</keyword>
<comment type="similarity">
    <text evidence="3">Belongs to the immunoglobulin superfamily. L1/neurofascin/NgCAM family.</text>
</comment>
<dbReference type="GO" id="GO:0007411">
    <property type="term" value="P:axon guidance"/>
    <property type="evidence" value="ECO:0007669"/>
    <property type="project" value="TreeGrafter"/>
</dbReference>
<feature type="transmembrane region" description="Helical" evidence="15">
    <location>
        <begin position="756"/>
        <end position="785"/>
    </location>
</feature>
<feature type="chain" id="PRO_5034464809" evidence="16">
    <location>
        <begin position="24"/>
        <end position="944"/>
    </location>
</feature>
<dbReference type="InterPro" id="IPR026966">
    <property type="entry name" value="Neurofascin/L1/NrCAM_C"/>
</dbReference>
<keyword evidence="10 15" id="KW-0472">Membrane</keyword>
<dbReference type="OMA" id="VIFWMDH"/>
<dbReference type="InterPro" id="IPR003961">
    <property type="entry name" value="FN3_dom"/>
</dbReference>
<dbReference type="GeneTree" id="ENSGT00940000157506"/>
<evidence type="ECO:0000256" key="15">
    <source>
        <dbReference type="SAM" id="Phobius"/>
    </source>
</evidence>
<evidence type="ECO:0000256" key="2">
    <source>
        <dbReference type="ARBA" id="ARBA00004479"/>
    </source>
</evidence>
<dbReference type="GO" id="GO:0007420">
    <property type="term" value="P:brain development"/>
    <property type="evidence" value="ECO:0007669"/>
    <property type="project" value="TreeGrafter"/>
</dbReference>
<dbReference type="FunFam" id="2.60.40.10:FF:000114">
    <property type="entry name" value="Neuronal cell adhesion molecule"/>
    <property type="match status" value="1"/>
</dbReference>
<dbReference type="Pfam" id="PF13882">
    <property type="entry name" value="Bravo_FIGEY"/>
    <property type="match status" value="1"/>
</dbReference>
<name>A0A8C4NH49_EPTBU</name>
<dbReference type="SMART" id="SM00060">
    <property type="entry name" value="FN3"/>
    <property type="match status" value="4"/>
</dbReference>
<dbReference type="InterPro" id="IPR036116">
    <property type="entry name" value="FN3_sf"/>
</dbReference>
<feature type="region of interest" description="Disordered" evidence="14">
    <location>
        <begin position="490"/>
        <end position="520"/>
    </location>
</feature>
<dbReference type="FunFam" id="2.60.40.10:FF:000005">
    <property type="entry name" value="Neuronal cell adhesion molecule"/>
    <property type="match status" value="1"/>
</dbReference>
<evidence type="ECO:0000256" key="11">
    <source>
        <dbReference type="ARBA" id="ARBA00023157"/>
    </source>
</evidence>
<dbReference type="GO" id="GO:0030424">
    <property type="term" value="C:axon"/>
    <property type="evidence" value="ECO:0007669"/>
    <property type="project" value="TreeGrafter"/>
</dbReference>
<keyword evidence="7" id="KW-0677">Repeat</keyword>
<dbReference type="PANTHER" id="PTHR44170:SF6">
    <property type="entry name" value="CONTACTIN"/>
    <property type="match status" value="1"/>
</dbReference>
<keyword evidence="4" id="KW-1003">Cell membrane</keyword>
<dbReference type="InterPro" id="IPR036179">
    <property type="entry name" value="Ig-like_dom_sf"/>
</dbReference>
<feature type="domain" description="Fibronectin type-III" evidence="18">
    <location>
        <begin position="613"/>
        <end position="712"/>
    </location>
</feature>
<feature type="domain" description="Ig-like" evidence="17">
    <location>
        <begin position="175"/>
        <end position="265"/>
    </location>
</feature>